<evidence type="ECO:0000256" key="1">
    <source>
        <dbReference type="SAM" id="Phobius"/>
    </source>
</evidence>
<feature type="transmembrane region" description="Helical" evidence="1">
    <location>
        <begin position="21"/>
        <end position="42"/>
    </location>
</feature>
<sequence length="115" mass="12741">MNLFNKRPGSVRSAPGLEHRLWRRLPAILLWGTLLPLVLAGANHVLMPAEPLPAVDHRAQLLWDYTMAGVVVLHWTLVLTVALGCFIVRVMKGPAYVADPYPPPERTAPAPPWIP</sequence>
<organism evidence="2 3">
    <name type="scientific">Sphaerotilus hippei</name>
    <dbReference type="NCBI Taxonomy" id="744406"/>
    <lineage>
        <taxon>Bacteria</taxon>
        <taxon>Pseudomonadati</taxon>
        <taxon>Pseudomonadota</taxon>
        <taxon>Betaproteobacteria</taxon>
        <taxon>Burkholderiales</taxon>
        <taxon>Sphaerotilaceae</taxon>
        <taxon>Sphaerotilus</taxon>
    </lineage>
</organism>
<evidence type="ECO:0000313" key="3">
    <source>
        <dbReference type="Proteomes" id="UP000247811"/>
    </source>
</evidence>
<dbReference type="Proteomes" id="UP000247811">
    <property type="component" value="Unassembled WGS sequence"/>
</dbReference>
<keyword evidence="1" id="KW-1133">Transmembrane helix</keyword>
<name>A0A318H5U7_9BURK</name>
<feature type="transmembrane region" description="Helical" evidence="1">
    <location>
        <begin position="62"/>
        <end position="88"/>
    </location>
</feature>
<comment type="caution">
    <text evidence="2">The sequence shown here is derived from an EMBL/GenBank/DDBJ whole genome shotgun (WGS) entry which is preliminary data.</text>
</comment>
<protein>
    <submittedName>
        <fullName evidence="2">Uncharacterized protein</fullName>
    </submittedName>
</protein>
<reference evidence="2 3" key="1">
    <citation type="submission" date="2018-05" db="EMBL/GenBank/DDBJ databases">
        <title>Genomic Encyclopedia of Type Strains, Phase IV (KMG-IV): sequencing the most valuable type-strain genomes for metagenomic binning, comparative biology and taxonomic classification.</title>
        <authorList>
            <person name="Goeker M."/>
        </authorList>
    </citation>
    <scope>NUCLEOTIDE SEQUENCE [LARGE SCALE GENOMIC DNA]</scope>
    <source>
        <strain evidence="2 3">DSM 566</strain>
    </source>
</reference>
<dbReference type="EMBL" id="QJJS01000001">
    <property type="protein sequence ID" value="PXW99337.1"/>
    <property type="molecule type" value="Genomic_DNA"/>
</dbReference>
<proteinExistence type="predicted"/>
<keyword evidence="1" id="KW-0472">Membrane</keyword>
<evidence type="ECO:0000313" key="2">
    <source>
        <dbReference type="EMBL" id="PXW99337.1"/>
    </source>
</evidence>
<gene>
    <name evidence="2" type="ORF">C7444_101167</name>
</gene>
<accession>A0A318H5U7</accession>
<dbReference type="AlphaFoldDB" id="A0A318H5U7"/>
<dbReference type="OrthoDB" id="8537001at2"/>
<keyword evidence="3" id="KW-1185">Reference proteome</keyword>
<keyword evidence="1" id="KW-0812">Transmembrane</keyword>
<dbReference type="RefSeq" id="WP_110398918.1">
    <property type="nucleotide sequence ID" value="NZ_QJJS01000001.1"/>
</dbReference>